<dbReference type="FunFam" id="1.10.287.130:FF:000001">
    <property type="entry name" value="Two-component sensor histidine kinase"/>
    <property type="match status" value="1"/>
</dbReference>
<keyword evidence="4" id="KW-0808">Transferase</keyword>
<keyword evidence="8" id="KW-1133">Transmembrane helix</keyword>
<dbReference type="PANTHER" id="PTHR43547:SF2">
    <property type="entry name" value="HYBRID SIGNAL TRANSDUCTION HISTIDINE KINASE C"/>
    <property type="match status" value="1"/>
</dbReference>
<dbReference type="InterPro" id="IPR003661">
    <property type="entry name" value="HisK_dim/P_dom"/>
</dbReference>
<feature type="transmembrane region" description="Helical" evidence="8">
    <location>
        <begin position="234"/>
        <end position="253"/>
    </location>
</feature>
<protein>
    <recommendedName>
        <fullName evidence="2">histidine kinase</fullName>
        <ecNumber evidence="2">2.7.13.3</ecNumber>
    </recommendedName>
</protein>
<dbReference type="Pfam" id="PF02518">
    <property type="entry name" value="HATPase_c"/>
    <property type="match status" value="1"/>
</dbReference>
<evidence type="ECO:0000256" key="2">
    <source>
        <dbReference type="ARBA" id="ARBA00012438"/>
    </source>
</evidence>
<evidence type="ECO:0000256" key="5">
    <source>
        <dbReference type="ARBA" id="ARBA00022777"/>
    </source>
</evidence>
<dbReference type="Pfam" id="PF00512">
    <property type="entry name" value="HisKA"/>
    <property type="match status" value="1"/>
</dbReference>
<dbReference type="SUPFAM" id="SSF55781">
    <property type="entry name" value="GAF domain-like"/>
    <property type="match status" value="1"/>
</dbReference>
<dbReference type="InterPro" id="IPR036097">
    <property type="entry name" value="HisK_dim/P_sf"/>
</dbReference>
<dbReference type="PRINTS" id="PR00344">
    <property type="entry name" value="BCTRLSENSOR"/>
</dbReference>
<dbReference type="PANTHER" id="PTHR43547">
    <property type="entry name" value="TWO-COMPONENT HISTIDINE KINASE"/>
    <property type="match status" value="1"/>
</dbReference>
<dbReference type="Gene3D" id="1.10.287.130">
    <property type="match status" value="1"/>
</dbReference>
<comment type="caution">
    <text evidence="10">The sequence shown here is derived from an EMBL/GenBank/DDBJ whole genome shotgun (WGS) entry which is preliminary data.</text>
</comment>
<comment type="catalytic activity">
    <reaction evidence="1">
        <text>ATP + protein L-histidine = ADP + protein N-phospho-L-histidine.</text>
        <dbReference type="EC" id="2.7.13.3"/>
    </reaction>
</comment>
<reference evidence="10 11" key="1">
    <citation type="journal article" date="2016" name="Nat. Commun.">
        <title>Thousands of microbial genomes shed light on interconnected biogeochemical processes in an aquifer system.</title>
        <authorList>
            <person name="Anantharaman K."/>
            <person name="Brown C.T."/>
            <person name="Hug L.A."/>
            <person name="Sharon I."/>
            <person name="Castelle C.J."/>
            <person name="Probst A.J."/>
            <person name="Thomas B.C."/>
            <person name="Singh A."/>
            <person name="Wilkins M.J."/>
            <person name="Karaoz U."/>
            <person name="Brodie E.L."/>
            <person name="Williams K.H."/>
            <person name="Hubbard S.S."/>
            <person name="Banfield J.F."/>
        </authorList>
    </citation>
    <scope>NUCLEOTIDE SEQUENCE [LARGE SCALE GENOMIC DNA]</scope>
</reference>
<dbReference type="FunFam" id="3.30.565.10:FF:000006">
    <property type="entry name" value="Sensor histidine kinase WalK"/>
    <property type="match status" value="1"/>
</dbReference>
<evidence type="ECO:0000256" key="7">
    <source>
        <dbReference type="ARBA" id="ARBA00023136"/>
    </source>
</evidence>
<dbReference type="EMBL" id="MFGB01000013">
    <property type="protein sequence ID" value="OGF26872.1"/>
    <property type="molecule type" value="Genomic_DNA"/>
</dbReference>
<feature type="transmembrane region" description="Helical" evidence="8">
    <location>
        <begin position="35"/>
        <end position="55"/>
    </location>
</feature>
<dbReference type="InterPro" id="IPR005467">
    <property type="entry name" value="His_kinase_dom"/>
</dbReference>
<dbReference type="PROSITE" id="PS50109">
    <property type="entry name" value="HIS_KIN"/>
    <property type="match status" value="1"/>
</dbReference>
<dbReference type="InterPro" id="IPR003594">
    <property type="entry name" value="HATPase_dom"/>
</dbReference>
<keyword evidence="5" id="KW-0418">Kinase</keyword>
<dbReference type="Gene3D" id="3.30.450.40">
    <property type="match status" value="1"/>
</dbReference>
<name>A0A1F5SJP9_9BACT</name>
<dbReference type="CDD" id="cd00082">
    <property type="entry name" value="HisKA"/>
    <property type="match status" value="1"/>
</dbReference>
<evidence type="ECO:0000313" key="10">
    <source>
        <dbReference type="EMBL" id="OGF26872.1"/>
    </source>
</evidence>
<feature type="domain" description="Histidine kinase" evidence="9">
    <location>
        <begin position="498"/>
        <end position="718"/>
    </location>
</feature>
<dbReference type="EC" id="2.7.13.3" evidence="2"/>
<dbReference type="AlphaFoldDB" id="A0A1F5SJP9"/>
<dbReference type="SMART" id="SM00387">
    <property type="entry name" value="HATPase_c"/>
    <property type="match status" value="1"/>
</dbReference>
<dbReference type="InterPro" id="IPR004358">
    <property type="entry name" value="Sig_transdc_His_kin-like_C"/>
</dbReference>
<organism evidence="10 11">
    <name type="scientific">Candidatus Falkowbacteria bacterium RIFOXYA2_FULL_47_19</name>
    <dbReference type="NCBI Taxonomy" id="1797994"/>
    <lineage>
        <taxon>Bacteria</taxon>
        <taxon>Candidatus Falkowiibacteriota</taxon>
    </lineage>
</organism>
<keyword evidence="8" id="KW-0812">Transmembrane</keyword>
<evidence type="ECO:0000256" key="4">
    <source>
        <dbReference type="ARBA" id="ARBA00022679"/>
    </source>
</evidence>
<keyword evidence="3" id="KW-0597">Phosphoprotein</keyword>
<dbReference type="SMART" id="SM00388">
    <property type="entry name" value="HisKA"/>
    <property type="match status" value="1"/>
</dbReference>
<dbReference type="Proteomes" id="UP000178367">
    <property type="component" value="Unassembled WGS sequence"/>
</dbReference>
<dbReference type="SUPFAM" id="SSF47384">
    <property type="entry name" value="Homodimeric domain of signal transducing histidine kinase"/>
    <property type="match status" value="1"/>
</dbReference>
<dbReference type="STRING" id="1797994.A2227_06330"/>
<dbReference type="InterPro" id="IPR003018">
    <property type="entry name" value="GAF"/>
</dbReference>
<feature type="transmembrane region" description="Helical" evidence="8">
    <location>
        <begin position="200"/>
        <end position="222"/>
    </location>
</feature>
<sequence length="721" mass="81684">MDAINIILTVVVVIYLLFAYLILLKGKNKTISRLYLVVILSVILWTVSMIVYRAASPENTLFWVKVLYFSATFTASSFFVFSRVFPRGNAPKKTDLVWAVLLNMAAIILVITPDIIIKGVEIIPGSEKCIIWGRGYFIYFLYIAGLFSAGLMNLFRKYLSEKGEYLGQLRYVFWGYFLGSFFAMTTNLLLVWWGDFRFNWLGQVMTVVMIGFTVYAIVVHRLMDMRLYLRSGSVYFASLISIIVPLIIIKYFSGRIGGAQAPWLDYIYLILAIALFSGIKKRYYALANKYFFSSLYDARALIASLSDKLSSTLIAGQLYEYIASTLSSAFHCEDVCFLILDKDRKEYMIGFRTGFDRLRPETLKIDAEAEQKLIGKKRTIFINYAAKADKAGLEEVVSQLRKMGVEIVVPLSVKEEMTGLILLGPKETRETYNNEDLSFLDIIGSQSAVAIDNALHYEEIKNFNVKLEKEVWRATWDLKRANDKLKQLDEAKSEFVSVASHQLRTPLTIIKGYISLMLEGNFGSFSASAKESLNNVYESNERLIHLVENLLNISRIESGRLKFNFEATRLEKLISGVLDELAGPAENKGLKLVFKAPKKVLPFVNVDREKIRQAIMNLVDNAVKYSEKGKITISVECKEKNIVTTVADQGLGMSRQDQVNLFDKFSRGNDVSLVHTEGTGLGLYVAKKMIKAHQGRIWAESDGEGKGSRFYFTLPVLKHKS</sequence>
<proteinExistence type="predicted"/>
<dbReference type="InterPro" id="IPR029016">
    <property type="entry name" value="GAF-like_dom_sf"/>
</dbReference>
<dbReference type="Gene3D" id="3.30.565.10">
    <property type="entry name" value="Histidine kinase-like ATPase, C-terminal domain"/>
    <property type="match status" value="1"/>
</dbReference>
<dbReference type="Pfam" id="PF13492">
    <property type="entry name" value="GAF_3"/>
    <property type="match status" value="1"/>
</dbReference>
<feature type="transmembrane region" description="Helical" evidence="8">
    <location>
        <begin position="171"/>
        <end position="194"/>
    </location>
</feature>
<keyword evidence="6" id="KW-0902">Two-component regulatory system</keyword>
<feature type="transmembrane region" description="Helical" evidence="8">
    <location>
        <begin position="96"/>
        <end position="116"/>
    </location>
</feature>
<dbReference type="InterPro" id="IPR031621">
    <property type="entry name" value="HisKA_7TM"/>
</dbReference>
<evidence type="ECO:0000256" key="6">
    <source>
        <dbReference type="ARBA" id="ARBA00023012"/>
    </source>
</evidence>
<gene>
    <name evidence="10" type="ORF">A2227_06330</name>
</gene>
<feature type="transmembrane region" description="Helical" evidence="8">
    <location>
        <begin position="259"/>
        <end position="279"/>
    </location>
</feature>
<evidence type="ECO:0000256" key="8">
    <source>
        <dbReference type="SAM" id="Phobius"/>
    </source>
</evidence>
<evidence type="ECO:0000259" key="9">
    <source>
        <dbReference type="PROSITE" id="PS50109"/>
    </source>
</evidence>
<feature type="transmembrane region" description="Helical" evidence="8">
    <location>
        <begin position="136"/>
        <end position="159"/>
    </location>
</feature>
<dbReference type="GO" id="GO:0000155">
    <property type="term" value="F:phosphorelay sensor kinase activity"/>
    <property type="evidence" value="ECO:0007669"/>
    <property type="project" value="InterPro"/>
</dbReference>
<dbReference type="SUPFAM" id="SSF55874">
    <property type="entry name" value="ATPase domain of HSP90 chaperone/DNA topoisomerase II/histidine kinase"/>
    <property type="match status" value="1"/>
</dbReference>
<accession>A0A1F5SJP9</accession>
<evidence type="ECO:0000256" key="3">
    <source>
        <dbReference type="ARBA" id="ARBA00022553"/>
    </source>
</evidence>
<feature type="transmembrane region" description="Helical" evidence="8">
    <location>
        <begin position="61"/>
        <end position="84"/>
    </location>
</feature>
<evidence type="ECO:0000256" key="1">
    <source>
        <dbReference type="ARBA" id="ARBA00000085"/>
    </source>
</evidence>
<feature type="transmembrane region" description="Helical" evidence="8">
    <location>
        <begin position="6"/>
        <end position="23"/>
    </location>
</feature>
<evidence type="ECO:0000313" key="11">
    <source>
        <dbReference type="Proteomes" id="UP000178367"/>
    </source>
</evidence>
<keyword evidence="7 8" id="KW-0472">Membrane</keyword>
<dbReference type="InterPro" id="IPR036890">
    <property type="entry name" value="HATPase_C_sf"/>
</dbReference>
<dbReference type="Pfam" id="PF16927">
    <property type="entry name" value="HisKA_7TM"/>
    <property type="match status" value="1"/>
</dbReference>